<sequence length="168" mass="19982">MSSKSLENERILEEVIRELEEESSTQDWDLCKLNIQSIIRAFRRPKPPEKKIETLHKKITNCAIRVAKNPSDEVASHKLESFRIQLKEELEKMSENWCRRSKAKWIEEGECSTKYFYAQYKARKSISSRKSISCQDKIKPPKNGHHERDTLCHIRDFSMKLKRSTWQQ</sequence>
<comment type="caution">
    <text evidence="2">The sequence shown here is derived from an EMBL/GenBank/DDBJ whole genome shotgun (WGS) entry which is preliminary data.</text>
</comment>
<accession>A0A397UWN8</accession>
<keyword evidence="3" id="KW-1185">Reference proteome</keyword>
<gene>
    <name evidence="2" type="ORF">C2G38_2102193</name>
</gene>
<protein>
    <submittedName>
        <fullName evidence="2">Uncharacterized protein</fullName>
    </submittedName>
</protein>
<evidence type="ECO:0000256" key="1">
    <source>
        <dbReference type="SAM" id="MobiDB-lite"/>
    </source>
</evidence>
<feature type="compositionally biased region" description="Basic and acidic residues" evidence="1">
    <location>
        <begin position="136"/>
        <end position="149"/>
    </location>
</feature>
<organism evidence="2 3">
    <name type="scientific">Gigaspora rosea</name>
    <dbReference type="NCBI Taxonomy" id="44941"/>
    <lineage>
        <taxon>Eukaryota</taxon>
        <taxon>Fungi</taxon>
        <taxon>Fungi incertae sedis</taxon>
        <taxon>Mucoromycota</taxon>
        <taxon>Glomeromycotina</taxon>
        <taxon>Glomeromycetes</taxon>
        <taxon>Diversisporales</taxon>
        <taxon>Gigasporaceae</taxon>
        <taxon>Gigaspora</taxon>
    </lineage>
</organism>
<feature type="region of interest" description="Disordered" evidence="1">
    <location>
        <begin position="128"/>
        <end position="149"/>
    </location>
</feature>
<reference evidence="2 3" key="1">
    <citation type="submission" date="2018-06" db="EMBL/GenBank/DDBJ databases">
        <title>Comparative genomics reveals the genomic features of Rhizophagus irregularis, R. cerebriforme, R. diaphanum and Gigaspora rosea, and their symbiotic lifestyle signature.</title>
        <authorList>
            <person name="Morin E."/>
            <person name="San Clemente H."/>
            <person name="Chen E.C.H."/>
            <person name="De La Providencia I."/>
            <person name="Hainaut M."/>
            <person name="Kuo A."/>
            <person name="Kohler A."/>
            <person name="Murat C."/>
            <person name="Tang N."/>
            <person name="Roy S."/>
            <person name="Loubradou J."/>
            <person name="Henrissat B."/>
            <person name="Grigoriev I.V."/>
            <person name="Corradi N."/>
            <person name="Roux C."/>
            <person name="Martin F.M."/>
        </authorList>
    </citation>
    <scope>NUCLEOTIDE SEQUENCE [LARGE SCALE GENOMIC DNA]</scope>
    <source>
        <strain evidence="2 3">DAOM 194757</strain>
    </source>
</reference>
<name>A0A397UWN8_9GLOM</name>
<dbReference type="AlphaFoldDB" id="A0A397UWN8"/>
<dbReference type="EMBL" id="QKWP01001077">
    <property type="protein sequence ID" value="RIB11963.1"/>
    <property type="molecule type" value="Genomic_DNA"/>
</dbReference>
<dbReference type="Proteomes" id="UP000266673">
    <property type="component" value="Unassembled WGS sequence"/>
</dbReference>
<evidence type="ECO:0000313" key="3">
    <source>
        <dbReference type="Proteomes" id="UP000266673"/>
    </source>
</evidence>
<dbReference type="OrthoDB" id="10624159at2759"/>
<evidence type="ECO:0000313" key="2">
    <source>
        <dbReference type="EMBL" id="RIB11963.1"/>
    </source>
</evidence>
<proteinExistence type="predicted"/>